<dbReference type="PATRIC" id="fig|458.5.peg.1289"/>
<dbReference type="InterPro" id="IPR002110">
    <property type="entry name" value="Ankyrin_rpt"/>
</dbReference>
<dbReference type="SUPFAM" id="SSF48403">
    <property type="entry name" value="Ankyrin repeat"/>
    <property type="match status" value="2"/>
</dbReference>
<dbReference type="InterPro" id="IPR036770">
    <property type="entry name" value="Ankyrin_rpt-contain_sf"/>
</dbReference>
<reference evidence="3 4" key="1">
    <citation type="submission" date="2015-11" db="EMBL/GenBank/DDBJ databases">
        <title>Genomic analysis of 38 Legionella species identifies large and diverse effector repertoires.</title>
        <authorList>
            <person name="Burstein D."/>
            <person name="Amaro F."/>
            <person name="Zusman T."/>
            <person name="Lifshitz Z."/>
            <person name="Cohen O."/>
            <person name="Gilbert J.A."/>
            <person name="Pupko T."/>
            <person name="Shuman H.A."/>
            <person name="Segal G."/>
        </authorList>
    </citation>
    <scope>NUCLEOTIDE SEQUENCE [LARGE SCALE GENOMIC DNA]</scope>
    <source>
        <strain evidence="3 4">WA-270A-C2</strain>
    </source>
</reference>
<dbReference type="PANTHER" id="PTHR24198">
    <property type="entry name" value="ANKYRIN REPEAT AND PROTEIN KINASE DOMAIN-CONTAINING PROTEIN"/>
    <property type="match status" value="1"/>
</dbReference>
<dbReference type="SMART" id="SM00248">
    <property type="entry name" value="ANK"/>
    <property type="match status" value="6"/>
</dbReference>
<dbReference type="EMBL" id="LNYT01000007">
    <property type="protein sequence ID" value="KTD48896.1"/>
    <property type="molecule type" value="Genomic_DNA"/>
</dbReference>
<dbReference type="STRING" id="458.Lrub_1247"/>
<dbReference type="Proteomes" id="UP000054608">
    <property type="component" value="Unassembled WGS sequence"/>
</dbReference>
<sequence length="1621" mass="185512">MPAQIQMINSINRLLSRNDTAIQLNPEGVCGGLVCLRIRYRLEGREDEFFDLCRQLANPPKDYVYGNGNKLDLFIRDIEIEFNRNKYTQAKSLQGDMEKAVLIHGKPIRKEFAIGLVESKTQWAAILDQLRHDGRSCYVASHNHAIEVTFKNGGYEIYDPNYDEDNPNQAVSGEQTKNIRTFTKASEVIEELSRQFGYPDDHVGLSIHIYANPHDPSPAVYPDKKALLSPFTQTEFDRQIGITDKEWVYNSLYFAAYVNDTDTIQAYLDHNRVTPYQAAYIMHTDRWNKELLKLYRLKNRDDKLHLLTYALWQGNPELFAQLLEAYESEYASDSQKQSFKAYISKDFHFLIKAAECRNAACLRAVFELYKKHAIDYTVLSPTQLTDILHKISKRGDVDCLKTLRAYLPDLPFHYLSEALRVAAEHDRQSVVQFWLNEIKELSRKDKSSVSAKTRNLSLKSVQKLSLPTFIQLLEVGLKVDASMIPQLLKRKDRRFFEAWMDSTSGTDRYRELISHPSPDLSQGLDLHTFLVLCRYGRNELIEKHWTEEADSFGIDALAFACETGNKAMATFLAKRGFRLDKSYTAKALKAAMAGFEFEKVQAILAVPVDASEFFTKENKALIHQLISAGEIGFIFRAWKKLSADQKQDYLLHAVSIGSREFCEKLAARYPRYSSAYIKILLDAYNSNNQYTEVLDAAIHLADSLQASHFAECIHQLTEVYDHLLFSHEKTDNAADEKAFLRTARQSISGLIALLMRAIEHHQFAFALKLMSFVHLNNEEQEQLLVKAYARKETAIFEFMLENYRGFRANPANYFNLEAQKEYGLLAKLLEGDQVLDNAVYMALLKRAVAREDERVIALLSRHINTAFRAQGSPLYDAIQQGHVNGVLLLLKYGAKVHEHPIPDTLFTLAIQQPTADLLHALLQNRDFLNHFHRELGENLNRLFHHATPAVLLYAADKVDMAANYQEFLHHALTHDDVPLLQRLKQTEQFKTADLHKLFDLACEHQASAVVNELLASPMSFDDRKALHGKLDKLFGVANPDTEIDAQTIYERVYPKALYRLYELVKTERYRPFAALHSSIYALIGDEGLFKASQVRNEHRHGLLRSRLISNALDKGDQVILHQLLQQIEKKPPVNQEIIDIFAANLQKPLVISVLLEHFPLDKVIAEAITHKKGLVIVTLLNGKPASALSSETLQRLEKHSDLLLPALFEKARQELADDPRAQLNALLIPNSPLALAQVLANQALAIKEIITHIQDLMIRKKQNLNMRFYDFELEKKIMDDLAAMEEIQPLIDEWVSKLPVYATQKEADDNLNQDALNLLNQPEARDAVRQIRAYLKKHDLTPHGFDEKKQLHSLFDMLEKREAEEHQQPLLLIEPPEEQAETPDQEELKIQEKSLPALNLTIDNKPLLAALMNELESYKQERSQYGQTRHAISWFQYTKDDKESAIRQLAEALKSPHKGINLHDEGVLLNGRLHDRLDAFMAQHGNALAKELHCDKPLSTLEDLIDYLNTRDPVSSLISILEQYHEARDAKPERYHWSIFSQFTGTEKKAAAKHLIERLKGNDVVLSENDMAALQQGSLGEEIETFIELYGKALKQQFNRAVFSLYDLVECCRTNQAMLNH</sequence>
<protein>
    <submittedName>
        <fullName evidence="3">Ankyrin repeat-containing protein</fullName>
    </submittedName>
</protein>
<organism evidence="3 4">
    <name type="scientific">Legionella rubrilucens</name>
    <dbReference type="NCBI Taxonomy" id="458"/>
    <lineage>
        <taxon>Bacteria</taxon>
        <taxon>Pseudomonadati</taxon>
        <taxon>Pseudomonadota</taxon>
        <taxon>Gammaproteobacteria</taxon>
        <taxon>Legionellales</taxon>
        <taxon>Legionellaceae</taxon>
        <taxon>Legionella</taxon>
    </lineage>
</organism>
<evidence type="ECO:0000313" key="3">
    <source>
        <dbReference type="EMBL" id="KTD48896.1"/>
    </source>
</evidence>
<name>A0A0W0XWW7_9GAMM</name>
<dbReference type="RefSeq" id="WP_058531324.1">
    <property type="nucleotide sequence ID" value="NZ_CAAAIN010000001.1"/>
</dbReference>
<gene>
    <name evidence="3" type="ORF">Lrub_1247</name>
</gene>
<evidence type="ECO:0000256" key="2">
    <source>
        <dbReference type="ARBA" id="ARBA00023043"/>
    </source>
</evidence>
<comment type="caution">
    <text evidence="3">The sequence shown here is derived from an EMBL/GenBank/DDBJ whole genome shotgun (WGS) entry which is preliminary data.</text>
</comment>
<proteinExistence type="predicted"/>
<dbReference type="PANTHER" id="PTHR24198:SF165">
    <property type="entry name" value="ANKYRIN REPEAT-CONTAINING PROTEIN-RELATED"/>
    <property type="match status" value="1"/>
</dbReference>
<dbReference type="Gene3D" id="1.25.40.20">
    <property type="entry name" value="Ankyrin repeat-containing domain"/>
    <property type="match status" value="2"/>
</dbReference>
<keyword evidence="1" id="KW-0677">Repeat</keyword>
<keyword evidence="4" id="KW-1185">Reference proteome</keyword>
<dbReference type="OrthoDB" id="5647295at2"/>
<keyword evidence="2" id="KW-0040">ANK repeat</keyword>
<evidence type="ECO:0000256" key="1">
    <source>
        <dbReference type="ARBA" id="ARBA00022737"/>
    </source>
</evidence>
<evidence type="ECO:0000313" key="4">
    <source>
        <dbReference type="Proteomes" id="UP000054608"/>
    </source>
</evidence>
<accession>A0A0W0XWW7</accession>